<accession>A0A8D9AVX0</accession>
<proteinExistence type="predicted"/>
<dbReference type="EMBL" id="HBUF01587691">
    <property type="protein sequence ID" value="CAG6772366.1"/>
    <property type="molecule type" value="Transcribed_RNA"/>
</dbReference>
<sequence length="128" mass="13709">MSSGGILDCAWRMLRSNISTKCSGNSSWYNLAFFSSGGSDGEAVRLVDFGSLWVSFMTVSIMEAFGLEIVSFVLLTGRDSFSGEGVEILISSCICCTGVLAGCSGSGQVFDRCPSFPQEKQRGDSKER</sequence>
<evidence type="ECO:0000256" key="1">
    <source>
        <dbReference type="SAM" id="Phobius"/>
    </source>
</evidence>
<dbReference type="AlphaFoldDB" id="A0A8D9AVX0"/>
<name>A0A8D9AVX0_9HEMI</name>
<keyword evidence="1" id="KW-1133">Transmembrane helix</keyword>
<evidence type="ECO:0000313" key="2">
    <source>
        <dbReference type="EMBL" id="CAG6772366.1"/>
    </source>
</evidence>
<keyword evidence="1" id="KW-0472">Membrane</keyword>
<protein>
    <submittedName>
        <fullName evidence="2">Uncharacterized protein</fullName>
    </submittedName>
</protein>
<reference evidence="2" key="1">
    <citation type="submission" date="2021-05" db="EMBL/GenBank/DDBJ databases">
        <authorList>
            <person name="Alioto T."/>
            <person name="Alioto T."/>
            <person name="Gomez Garrido J."/>
        </authorList>
    </citation>
    <scope>NUCLEOTIDE SEQUENCE</scope>
</reference>
<keyword evidence="1" id="KW-0812">Transmembrane</keyword>
<dbReference type="EMBL" id="HBUF01587689">
    <property type="protein sequence ID" value="CAG6772362.1"/>
    <property type="molecule type" value="Transcribed_RNA"/>
</dbReference>
<organism evidence="2">
    <name type="scientific">Cacopsylla melanoneura</name>
    <dbReference type="NCBI Taxonomy" id="428564"/>
    <lineage>
        <taxon>Eukaryota</taxon>
        <taxon>Metazoa</taxon>
        <taxon>Ecdysozoa</taxon>
        <taxon>Arthropoda</taxon>
        <taxon>Hexapoda</taxon>
        <taxon>Insecta</taxon>
        <taxon>Pterygota</taxon>
        <taxon>Neoptera</taxon>
        <taxon>Paraneoptera</taxon>
        <taxon>Hemiptera</taxon>
        <taxon>Sternorrhyncha</taxon>
        <taxon>Psylloidea</taxon>
        <taxon>Psyllidae</taxon>
        <taxon>Psyllinae</taxon>
        <taxon>Cacopsylla</taxon>
    </lineage>
</organism>
<feature type="transmembrane region" description="Helical" evidence="1">
    <location>
        <begin position="52"/>
        <end position="75"/>
    </location>
</feature>